<evidence type="ECO:0000256" key="4">
    <source>
        <dbReference type="ARBA" id="ARBA00022679"/>
    </source>
</evidence>
<dbReference type="Proteomes" id="UP000069030">
    <property type="component" value="Chromosome"/>
</dbReference>
<evidence type="ECO:0000256" key="7">
    <source>
        <dbReference type="ARBA" id="ARBA00022989"/>
    </source>
</evidence>
<evidence type="ECO:0000313" key="11">
    <source>
        <dbReference type="Proteomes" id="UP000069030"/>
    </source>
</evidence>
<evidence type="ECO:0000259" key="9">
    <source>
        <dbReference type="PROSITE" id="PS50109"/>
    </source>
</evidence>
<evidence type="ECO:0000313" key="10">
    <source>
        <dbReference type="EMBL" id="ALU27772.1"/>
    </source>
</evidence>
<dbReference type="InterPro" id="IPR003661">
    <property type="entry name" value="HisK_dim/P_dom"/>
</dbReference>
<dbReference type="InterPro" id="IPR036890">
    <property type="entry name" value="HATPase_C_sf"/>
</dbReference>
<comment type="catalytic activity">
    <reaction evidence="1">
        <text>ATP + protein L-histidine = ADP + protein N-phospho-L-histidine.</text>
        <dbReference type="EC" id="2.7.13.3"/>
    </reaction>
</comment>
<dbReference type="EC" id="2.7.13.3" evidence="2"/>
<dbReference type="GO" id="GO:0000155">
    <property type="term" value="F:phosphorelay sensor kinase activity"/>
    <property type="evidence" value="ECO:0007669"/>
    <property type="project" value="InterPro"/>
</dbReference>
<dbReference type="KEGG" id="mod:AS202_17180"/>
<keyword evidence="5 8" id="KW-0812">Transmembrane</keyword>
<keyword evidence="4" id="KW-0808">Transferase</keyword>
<sequence>MKLHNYTLRYLSIGIVIVLTVWVLIFYAFMTEEVYDNIDDGLKNTKSEIVKKAYNNPSITSIQSFGASGFRITPLAPGEYSRKNVFTTEMIYMDVDDNEEPVRMLTTTFEDKNGDNFLLEIRTSTIEADDLLGDFGIAVGALYLMLIISIFLINYFILRKVVWGSFYKLLGNLKNYTIGKEVVTEETKTPIREFTDLQLEINKMIRRIESTFEQQKAFVSNAAHESQTPLAIMSNKLELMAEKEELNEEQMLQIQSIHQTLRRLIKLNKSLLMLAKIENNQFVNYQDVSFNDVIREMIEDFEEFFEYKAVSITVKEDEQPFIVNMDKGLSITLVQNLLKNALTHNVQGGEVEVEIANHYFRIGNTSLIPTPLDENLIYNRFFRSTTNEQSTGLGLALVQTIIKVTDNLSIKYHFDNKHYFTVYHTDYDLK</sequence>
<feature type="domain" description="Histidine kinase" evidence="9">
    <location>
        <begin position="221"/>
        <end position="403"/>
    </location>
</feature>
<feature type="transmembrane region" description="Helical" evidence="8">
    <location>
        <begin position="135"/>
        <end position="158"/>
    </location>
</feature>
<dbReference type="Gene3D" id="3.30.565.10">
    <property type="entry name" value="Histidine kinase-like ATPase, C-terminal domain"/>
    <property type="match status" value="1"/>
</dbReference>
<dbReference type="Pfam" id="PF02518">
    <property type="entry name" value="HATPase_c"/>
    <property type="match status" value="1"/>
</dbReference>
<keyword evidence="8" id="KW-0472">Membrane</keyword>
<dbReference type="PROSITE" id="PS50109">
    <property type="entry name" value="HIS_KIN"/>
    <property type="match status" value="1"/>
</dbReference>
<evidence type="ECO:0000256" key="3">
    <source>
        <dbReference type="ARBA" id="ARBA00022553"/>
    </source>
</evidence>
<dbReference type="CDD" id="cd00082">
    <property type="entry name" value="HisKA"/>
    <property type="match status" value="1"/>
</dbReference>
<gene>
    <name evidence="10" type="ORF">AS202_17180</name>
</gene>
<dbReference type="InterPro" id="IPR003594">
    <property type="entry name" value="HATPase_dom"/>
</dbReference>
<evidence type="ECO:0000256" key="1">
    <source>
        <dbReference type="ARBA" id="ARBA00000085"/>
    </source>
</evidence>
<dbReference type="SMART" id="SM00388">
    <property type="entry name" value="HisKA"/>
    <property type="match status" value="1"/>
</dbReference>
<reference evidence="10 11" key="1">
    <citation type="journal article" date="2016" name="J. Zhejiang Univ. Sci. B">
        <title>Antibiotic resistance mechanisms of Myroides sp.</title>
        <authorList>
            <person name="Hu S."/>
            <person name="Yuan S."/>
            <person name="Qu H."/>
            <person name="Jiang T."/>
            <person name="Zhou Y."/>
            <person name="Wang M."/>
            <person name="Ming D."/>
        </authorList>
    </citation>
    <scope>NUCLEOTIDE SEQUENCE [LARGE SCALE GENOMIC DNA]</scope>
    <source>
        <strain evidence="10 11">PR63039</strain>
    </source>
</reference>
<keyword evidence="7 8" id="KW-1133">Transmembrane helix</keyword>
<keyword evidence="6 10" id="KW-0418">Kinase</keyword>
<dbReference type="RefSeq" id="WP_058699793.1">
    <property type="nucleotide sequence ID" value="NZ_CP013690.1"/>
</dbReference>
<dbReference type="InterPro" id="IPR050428">
    <property type="entry name" value="TCS_sensor_his_kinase"/>
</dbReference>
<feature type="transmembrane region" description="Helical" evidence="8">
    <location>
        <begin position="7"/>
        <end position="30"/>
    </location>
</feature>
<dbReference type="EMBL" id="CP013690">
    <property type="protein sequence ID" value="ALU27772.1"/>
    <property type="molecule type" value="Genomic_DNA"/>
</dbReference>
<dbReference type="Gene3D" id="1.10.287.130">
    <property type="match status" value="1"/>
</dbReference>
<dbReference type="InterPro" id="IPR005467">
    <property type="entry name" value="His_kinase_dom"/>
</dbReference>
<organism evidence="10 11">
    <name type="scientific">Myroides odoratimimus</name>
    <dbReference type="NCBI Taxonomy" id="76832"/>
    <lineage>
        <taxon>Bacteria</taxon>
        <taxon>Pseudomonadati</taxon>
        <taxon>Bacteroidota</taxon>
        <taxon>Flavobacteriia</taxon>
        <taxon>Flavobacteriales</taxon>
        <taxon>Flavobacteriaceae</taxon>
        <taxon>Myroides</taxon>
    </lineage>
</organism>
<keyword evidence="3" id="KW-0597">Phosphoprotein</keyword>
<dbReference type="AlphaFoldDB" id="A0AAI8C875"/>
<protein>
    <recommendedName>
        <fullName evidence="2">histidine kinase</fullName>
        <ecNumber evidence="2">2.7.13.3</ecNumber>
    </recommendedName>
</protein>
<accession>A0AAI8C875</accession>
<evidence type="ECO:0000256" key="2">
    <source>
        <dbReference type="ARBA" id="ARBA00012438"/>
    </source>
</evidence>
<proteinExistence type="predicted"/>
<evidence type="ECO:0000256" key="5">
    <source>
        <dbReference type="ARBA" id="ARBA00022692"/>
    </source>
</evidence>
<dbReference type="SUPFAM" id="SSF55874">
    <property type="entry name" value="ATPase domain of HSP90 chaperone/DNA topoisomerase II/histidine kinase"/>
    <property type="match status" value="1"/>
</dbReference>
<evidence type="ECO:0000256" key="6">
    <source>
        <dbReference type="ARBA" id="ARBA00022777"/>
    </source>
</evidence>
<dbReference type="PANTHER" id="PTHR45436:SF5">
    <property type="entry name" value="SENSOR HISTIDINE KINASE TRCS"/>
    <property type="match status" value="1"/>
</dbReference>
<dbReference type="SUPFAM" id="SSF47384">
    <property type="entry name" value="Homodimeric domain of signal transducing histidine kinase"/>
    <property type="match status" value="1"/>
</dbReference>
<dbReference type="InterPro" id="IPR036097">
    <property type="entry name" value="HisK_dim/P_sf"/>
</dbReference>
<name>A0AAI8C875_9FLAO</name>
<dbReference type="GO" id="GO:0005886">
    <property type="term" value="C:plasma membrane"/>
    <property type="evidence" value="ECO:0007669"/>
    <property type="project" value="TreeGrafter"/>
</dbReference>
<evidence type="ECO:0000256" key="8">
    <source>
        <dbReference type="SAM" id="Phobius"/>
    </source>
</evidence>
<dbReference type="Pfam" id="PF00512">
    <property type="entry name" value="HisKA"/>
    <property type="match status" value="1"/>
</dbReference>
<dbReference type="PANTHER" id="PTHR45436">
    <property type="entry name" value="SENSOR HISTIDINE KINASE YKOH"/>
    <property type="match status" value="1"/>
</dbReference>